<dbReference type="Proteomes" id="UP000237889">
    <property type="component" value="Chromosome"/>
</dbReference>
<sequence>MRAAKERLLHAHCDGVDYTFVRANRLTSICFGGPLEREVTGLAHGPRRLHAIGCLSASVIPALSRPYISSFPLIYGMCFDGCEMKYRLVPNGPVEVVHMSTTRSLDDWPYRDFPALLPFVPLALATATPRSYADFAKRFPNMPDRPEGQLVVCVTPPATVGVSLWGSGDYEGVTIVFDCDLTTATVHAYNVTT</sequence>
<dbReference type="KEGG" id="phr:C6569_17400"/>
<dbReference type="AlphaFoldDB" id="A0A2S0NEW7"/>
<name>A0A2S0NEW7_9HYPH</name>
<reference evidence="1 2" key="1">
    <citation type="submission" date="2018-03" db="EMBL/GenBank/DDBJ databases">
        <title>Genome sequencing of Phreatobacter sp.</title>
        <authorList>
            <person name="Kim S.-J."/>
            <person name="Heo J."/>
            <person name="Kwon S.-W."/>
        </authorList>
    </citation>
    <scope>NUCLEOTIDE SEQUENCE [LARGE SCALE GENOMIC DNA]</scope>
    <source>
        <strain evidence="1 2">S-12</strain>
    </source>
</reference>
<dbReference type="EMBL" id="CP027668">
    <property type="protein sequence ID" value="AVO46695.1"/>
    <property type="molecule type" value="Genomic_DNA"/>
</dbReference>
<protein>
    <submittedName>
        <fullName evidence="1">Uncharacterized protein</fullName>
    </submittedName>
</protein>
<gene>
    <name evidence="1" type="ORF">C6569_17400</name>
</gene>
<evidence type="ECO:0000313" key="2">
    <source>
        <dbReference type="Proteomes" id="UP000237889"/>
    </source>
</evidence>
<evidence type="ECO:0000313" key="1">
    <source>
        <dbReference type="EMBL" id="AVO46695.1"/>
    </source>
</evidence>
<proteinExistence type="predicted"/>
<accession>A0A2S0NEW7</accession>
<organism evidence="1 2">
    <name type="scientific">Phreatobacter cathodiphilus</name>
    <dbReference type="NCBI Taxonomy" id="1868589"/>
    <lineage>
        <taxon>Bacteria</taxon>
        <taxon>Pseudomonadati</taxon>
        <taxon>Pseudomonadota</taxon>
        <taxon>Alphaproteobacteria</taxon>
        <taxon>Hyphomicrobiales</taxon>
        <taxon>Phreatobacteraceae</taxon>
        <taxon>Phreatobacter</taxon>
    </lineage>
</organism>
<keyword evidence="2" id="KW-1185">Reference proteome</keyword>